<dbReference type="EMBL" id="LJZR01000001">
    <property type="protein sequence ID" value="KPQ37604.1"/>
    <property type="molecule type" value="Genomic_DNA"/>
</dbReference>
<evidence type="ECO:0000256" key="6">
    <source>
        <dbReference type="ARBA" id="ARBA00022898"/>
    </source>
</evidence>
<dbReference type="EC" id="4.1.1.81" evidence="4"/>
<evidence type="ECO:0000256" key="9">
    <source>
        <dbReference type="ARBA" id="ARBA00048531"/>
    </source>
</evidence>
<evidence type="ECO:0000256" key="2">
    <source>
        <dbReference type="ARBA" id="ARBA00003444"/>
    </source>
</evidence>
<comment type="catalytic activity">
    <reaction evidence="9">
        <text>O-phospho-L-threonine + H(+) = (R)-1-aminopropan-2-yl phosphate + CO2</text>
        <dbReference type="Rhea" id="RHEA:11492"/>
        <dbReference type="ChEBI" id="CHEBI:15378"/>
        <dbReference type="ChEBI" id="CHEBI:16526"/>
        <dbReference type="ChEBI" id="CHEBI:58563"/>
        <dbReference type="ChEBI" id="CHEBI:58675"/>
        <dbReference type="EC" id="4.1.1.81"/>
    </reaction>
</comment>
<evidence type="ECO:0000256" key="8">
    <source>
        <dbReference type="ARBA" id="ARBA00029996"/>
    </source>
</evidence>
<dbReference type="STRING" id="1666911.HLUCCA11_00725"/>
<dbReference type="PROSITE" id="PS00105">
    <property type="entry name" value="AA_TRANSFER_CLASS_1"/>
    <property type="match status" value="1"/>
</dbReference>
<gene>
    <name evidence="11" type="primary">cobD</name>
    <name evidence="11" type="ORF">HLUCCA11_00725</name>
</gene>
<dbReference type="PANTHER" id="PTHR42885:SF1">
    <property type="entry name" value="THREONINE-PHOSPHATE DECARBOXYLASE"/>
    <property type="match status" value="1"/>
</dbReference>
<dbReference type="InterPro" id="IPR004839">
    <property type="entry name" value="Aminotransferase_I/II_large"/>
</dbReference>
<proteinExistence type="predicted"/>
<dbReference type="PATRIC" id="fig|1666911.3.peg.2528"/>
<comment type="pathway">
    <text evidence="3">Cofactor biosynthesis; adenosylcobalamin biosynthesis.</text>
</comment>
<dbReference type="Pfam" id="PF00155">
    <property type="entry name" value="Aminotran_1_2"/>
    <property type="match status" value="1"/>
</dbReference>
<evidence type="ECO:0000256" key="3">
    <source>
        <dbReference type="ARBA" id="ARBA00004953"/>
    </source>
</evidence>
<dbReference type="Gene3D" id="3.90.1150.10">
    <property type="entry name" value="Aspartate Aminotransferase, domain 1"/>
    <property type="match status" value="1"/>
</dbReference>
<dbReference type="InterPro" id="IPR015421">
    <property type="entry name" value="PyrdxlP-dep_Trfase_major"/>
</dbReference>
<protein>
    <recommendedName>
        <fullName evidence="4">threonine-phosphate decarboxylase</fullName>
        <ecNumber evidence="4">4.1.1.81</ecNumber>
    </recommendedName>
    <alternativeName>
        <fullName evidence="8">L-threonine-O-3-phosphate decarboxylase</fullName>
    </alternativeName>
</protein>
<evidence type="ECO:0000313" key="12">
    <source>
        <dbReference type="Proteomes" id="UP000050465"/>
    </source>
</evidence>
<accession>A0A0P8DL11</accession>
<dbReference type="InterPro" id="IPR015422">
    <property type="entry name" value="PyrdxlP-dep_Trfase_small"/>
</dbReference>
<dbReference type="NCBIfam" id="TIGR01140">
    <property type="entry name" value="L_thr_O3P_dcar"/>
    <property type="match status" value="1"/>
</dbReference>
<evidence type="ECO:0000256" key="7">
    <source>
        <dbReference type="ARBA" id="ARBA00023239"/>
    </source>
</evidence>
<dbReference type="PANTHER" id="PTHR42885">
    <property type="entry name" value="HISTIDINOL-PHOSPHATE AMINOTRANSFERASE-RELATED"/>
    <property type="match status" value="1"/>
</dbReference>
<evidence type="ECO:0000256" key="1">
    <source>
        <dbReference type="ARBA" id="ARBA00001933"/>
    </source>
</evidence>
<dbReference type="AlphaFoldDB" id="A0A0P8DL11"/>
<comment type="function">
    <text evidence="2">Decarboxylates L-threonine-O-3-phosphate to yield (R)-1-amino-2-propanol O-2-phosphate, the precursor for the linkage between the nucleotide loop and the corrin ring in cobalamin.</text>
</comment>
<dbReference type="InterPro" id="IPR015424">
    <property type="entry name" value="PyrdxlP-dep_Trfase"/>
</dbReference>
<reference evidence="11 12" key="1">
    <citation type="submission" date="2015-09" db="EMBL/GenBank/DDBJ databases">
        <title>Identification and resolution of microdiversity through metagenomic sequencing of parallel consortia.</title>
        <authorList>
            <person name="Nelson W.C."/>
            <person name="Romine M.F."/>
            <person name="Lindemann S.R."/>
        </authorList>
    </citation>
    <scope>NUCLEOTIDE SEQUENCE [LARGE SCALE GENOMIC DNA]</scope>
    <source>
        <strain evidence="11">Ana</strain>
    </source>
</reference>
<dbReference type="CDD" id="cd00609">
    <property type="entry name" value="AAT_like"/>
    <property type="match status" value="1"/>
</dbReference>
<keyword evidence="7 11" id="KW-0456">Lyase</keyword>
<evidence type="ECO:0000256" key="4">
    <source>
        <dbReference type="ARBA" id="ARBA00012285"/>
    </source>
</evidence>
<dbReference type="Proteomes" id="UP000050465">
    <property type="component" value="Unassembled WGS sequence"/>
</dbReference>
<dbReference type="Gene3D" id="3.40.640.10">
    <property type="entry name" value="Type I PLP-dependent aspartate aminotransferase-like (Major domain)"/>
    <property type="match status" value="1"/>
</dbReference>
<comment type="cofactor">
    <cofactor evidence="1">
        <name>pyridoxal 5'-phosphate</name>
        <dbReference type="ChEBI" id="CHEBI:597326"/>
    </cofactor>
</comment>
<keyword evidence="5" id="KW-0169">Cobalamin biosynthesis</keyword>
<comment type="caution">
    <text evidence="11">The sequence shown here is derived from an EMBL/GenBank/DDBJ whole genome shotgun (WGS) entry which is preliminary data.</text>
</comment>
<dbReference type="SUPFAM" id="SSF53383">
    <property type="entry name" value="PLP-dependent transferases"/>
    <property type="match status" value="1"/>
</dbReference>
<dbReference type="InterPro" id="IPR005860">
    <property type="entry name" value="CobD"/>
</dbReference>
<evidence type="ECO:0000259" key="10">
    <source>
        <dbReference type="Pfam" id="PF00155"/>
    </source>
</evidence>
<dbReference type="UniPathway" id="UPA00148"/>
<evidence type="ECO:0000256" key="5">
    <source>
        <dbReference type="ARBA" id="ARBA00022573"/>
    </source>
</evidence>
<dbReference type="GO" id="GO:0009236">
    <property type="term" value="P:cobalamin biosynthetic process"/>
    <property type="evidence" value="ECO:0007669"/>
    <property type="project" value="UniProtKB-UniPathway"/>
</dbReference>
<dbReference type="InterPro" id="IPR004838">
    <property type="entry name" value="NHTrfase_class1_PyrdxlP-BS"/>
</dbReference>
<dbReference type="GO" id="GO:0048472">
    <property type="term" value="F:threonine-phosphate decarboxylase activity"/>
    <property type="evidence" value="ECO:0007669"/>
    <property type="project" value="UniProtKB-EC"/>
</dbReference>
<dbReference type="GO" id="GO:0030170">
    <property type="term" value="F:pyridoxal phosphate binding"/>
    <property type="evidence" value="ECO:0007669"/>
    <property type="project" value="InterPro"/>
</dbReference>
<keyword evidence="6" id="KW-0663">Pyridoxal phosphate</keyword>
<evidence type="ECO:0000313" key="11">
    <source>
        <dbReference type="EMBL" id="KPQ37604.1"/>
    </source>
</evidence>
<feature type="domain" description="Aminotransferase class I/classII large" evidence="10">
    <location>
        <begin position="23"/>
        <end position="358"/>
    </location>
</feature>
<organism evidence="11 12">
    <name type="scientific">Phormidesmis priestleyi Ana</name>
    <dbReference type="NCBI Taxonomy" id="1666911"/>
    <lineage>
        <taxon>Bacteria</taxon>
        <taxon>Bacillati</taxon>
        <taxon>Cyanobacteriota</taxon>
        <taxon>Cyanophyceae</taxon>
        <taxon>Leptolyngbyales</taxon>
        <taxon>Leptolyngbyaceae</taxon>
        <taxon>Phormidesmis</taxon>
    </lineage>
</organism>
<sequence length="369" mass="40329">MSRPVHGGNLVWAAAIARCSPRELLDFSASISPLGPPHSVSEAIQAAFSSVVAYPDPAYGSLRGAIAQHHQISSDYILPGNGAAELLTWAARDFSEQAQLCFQLSPNFSDYDRALRAFNVPTQNIPLLTASGWQLQNWDRLLLKAIPKGMKARNCGILLNNPHNPTGALFAKAQVRALADQFGLVIVDEAFMDFLPPERSQSVIEWVGDLPNLVVLRSLTKFYSMPGIRLGYAIAQPSVLQRWQQWRDPWSVNTLAAAAGVAAIADAPFQTKTWDWLKTSSEQLFAGLQALPGLAPLPSSANFFLVACQVSATALQQQLLARHQIYIRDCMSFAALGDRYFRVAVKTPEDHQRLLAALADVLPSLPICS</sequence>
<name>A0A0P8DL11_9CYAN</name>